<keyword evidence="1 2" id="KW-0728">SH3 domain</keyword>
<feature type="compositionally biased region" description="Basic and acidic residues" evidence="3">
    <location>
        <begin position="1"/>
        <end position="10"/>
    </location>
</feature>
<dbReference type="InterPro" id="IPR040325">
    <property type="entry name" value="RIMBP1/2/3"/>
</dbReference>
<gene>
    <name evidence="5" type="primary">RIMBP2_1</name>
    <name evidence="5" type="ORF">CM83_105515</name>
</gene>
<dbReference type="PANTHER" id="PTHR14234">
    <property type="entry name" value="RIM BINDING PROTEIN-RELATED"/>
    <property type="match status" value="1"/>
</dbReference>
<reference evidence="5" key="2">
    <citation type="submission" date="2014-07" db="EMBL/GenBank/DDBJ databases">
        <authorList>
            <person name="Hull J."/>
        </authorList>
    </citation>
    <scope>NUCLEOTIDE SEQUENCE</scope>
</reference>
<feature type="compositionally biased region" description="Basic and acidic residues" evidence="3">
    <location>
        <begin position="29"/>
        <end position="52"/>
    </location>
</feature>
<dbReference type="GO" id="GO:0007274">
    <property type="term" value="P:neuromuscular synaptic transmission"/>
    <property type="evidence" value="ECO:0007669"/>
    <property type="project" value="TreeGrafter"/>
</dbReference>
<organism evidence="5">
    <name type="scientific">Lygus hesperus</name>
    <name type="common">Western plant bug</name>
    <dbReference type="NCBI Taxonomy" id="30085"/>
    <lineage>
        <taxon>Eukaryota</taxon>
        <taxon>Metazoa</taxon>
        <taxon>Ecdysozoa</taxon>
        <taxon>Arthropoda</taxon>
        <taxon>Hexapoda</taxon>
        <taxon>Insecta</taxon>
        <taxon>Pterygota</taxon>
        <taxon>Neoptera</taxon>
        <taxon>Paraneoptera</taxon>
        <taxon>Hemiptera</taxon>
        <taxon>Heteroptera</taxon>
        <taxon>Panheteroptera</taxon>
        <taxon>Cimicomorpha</taxon>
        <taxon>Miridae</taxon>
        <taxon>Mirini</taxon>
        <taxon>Lygus</taxon>
    </lineage>
</organism>
<proteinExistence type="predicted"/>
<feature type="non-terminal residue" evidence="5">
    <location>
        <position position="122"/>
    </location>
</feature>
<feature type="non-terminal residue" evidence="5">
    <location>
        <position position="1"/>
    </location>
</feature>
<feature type="domain" description="SH3" evidence="4">
    <location>
        <begin position="75"/>
        <end position="122"/>
    </location>
</feature>
<feature type="compositionally biased region" description="Basic residues" evidence="3">
    <location>
        <begin position="12"/>
        <end position="28"/>
    </location>
</feature>
<dbReference type="GO" id="GO:0045202">
    <property type="term" value="C:synapse"/>
    <property type="evidence" value="ECO:0007669"/>
    <property type="project" value="GOC"/>
</dbReference>
<feature type="region of interest" description="Disordered" evidence="3">
    <location>
        <begin position="1"/>
        <end position="73"/>
    </location>
</feature>
<dbReference type="SUPFAM" id="SSF50044">
    <property type="entry name" value="SH3-domain"/>
    <property type="match status" value="1"/>
</dbReference>
<accession>A0A0A9XTH5</accession>
<dbReference type="PANTHER" id="PTHR14234:SF19">
    <property type="entry name" value="RIM-BINDING PROTEIN, ISOFORM F"/>
    <property type="match status" value="1"/>
</dbReference>
<dbReference type="FunFam" id="2.30.30.40:FF:000023">
    <property type="entry name" value="RIMS-binding protein 2 isoform F"/>
    <property type="match status" value="1"/>
</dbReference>
<feature type="compositionally biased region" description="Polar residues" evidence="3">
    <location>
        <begin position="55"/>
        <end position="71"/>
    </location>
</feature>
<evidence type="ECO:0000256" key="1">
    <source>
        <dbReference type="ARBA" id="ARBA00022443"/>
    </source>
</evidence>
<name>A0A0A9XTH5_LYGHE</name>
<evidence type="ECO:0000256" key="2">
    <source>
        <dbReference type="PROSITE-ProRule" id="PRU00192"/>
    </source>
</evidence>
<reference evidence="5" key="1">
    <citation type="journal article" date="2014" name="PLoS ONE">
        <title>Transcriptome-Based Identification of ABC Transporters in the Western Tarnished Plant Bug Lygus hesperus.</title>
        <authorList>
            <person name="Hull J.J."/>
            <person name="Chaney K."/>
            <person name="Geib S.M."/>
            <person name="Fabrick J.A."/>
            <person name="Brent C.S."/>
            <person name="Walsh D."/>
            <person name="Lavine L.C."/>
        </authorList>
    </citation>
    <scope>NUCLEOTIDE SEQUENCE</scope>
</reference>
<dbReference type="PROSITE" id="PS50002">
    <property type="entry name" value="SH3"/>
    <property type="match status" value="1"/>
</dbReference>
<dbReference type="Pfam" id="PF07653">
    <property type="entry name" value="SH3_2"/>
    <property type="match status" value="1"/>
</dbReference>
<sequence length="122" mass="14333">GARGHYDNRGAPRGKHPHHVAHHQRTHHRRDEREQFYMDRNDGRNRFDRERGATGSYNRNPRGTQPQSQQCTREKRARWFVALFDYDPTTMSPNPDACEEELPFSEGDTIKVYGDKDADGFY</sequence>
<evidence type="ECO:0000259" key="4">
    <source>
        <dbReference type="PROSITE" id="PS50002"/>
    </source>
</evidence>
<dbReference type="AlphaFoldDB" id="A0A0A9XTH5"/>
<dbReference type="InterPro" id="IPR001452">
    <property type="entry name" value="SH3_domain"/>
</dbReference>
<evidence type="ECO:0000313" key="5">
    <source>
        <dbReference type="EMBL" id="JAG24042.1"/>
    </source>
</evidence>
<dbReference type="InterPro" id="IPR036028">
    <property type="entry name" value="SH3-like_dom_sf"/>
</dbReference>
<dbReference type="Gene3D" id="2.30.30.40">
    <property type="entry name" value="SH3 Domains"/>
    <property type="match status" value="1"/>
</dbReference>
<dbReference type="EMBL" id="GBHO01019562">
    <property type="protein sequence ID" value="JAG24042.1"/>
    <property type="molecule type" value="Transcribed_RNA"/>
</dbReference>
<protein>
    <submittedName>
        <fullName evidence="5">RIMS-binding protein 2</fullName>
    </submittedName>
</protein>
<evidence type="ECO:0000256" key="3">
    <source>
        <dbReference type="SAM" id="MobiDB-lite"/>
    </source>
</evidence>